<reference evidence="5 6" key="1">
    <citation type="submission" date="2019-03" db="EMBL/GenBank/DDBJ databases">
        <title>Genomic Encyclopedia of Type Strains, Phase IV (KMG-IV): sequencing the most valuable type-strain genomes for metagenomic binning, comparative biology and taxonomic classification.</title>
        <authorList>
            <person name="Goeker M."/>
        </authorList>
    </citation>
    <scope>NUCLEOTIDE SEQUENCE [LARGE SCALE GENOMIC DNA]</scope>
    <source>
        <strain evidence="5 6">DSM 25059</strain>
    </source>
</reference>
<proteinExistence type="predicted"/>
<name>A0A4R6FX08_9SPHN</name>
<keyword evidence="3" id="KW-0998">Cell outer membrane</keyword>
<evidence type="ECO:0000256" key="2">
    <source>
        <dbReference type="ARBA" id="ARBA00023136"/>
    </source>
</evidence>
<accession>A0A4R6FX08</accession>
<evidence type="ECO:0000313" key="5">
    <source>
        <dbReference type="EMBL" id="TDN86432.1"/>
    </source>
</evidence>
<dbReference type="Pfam" id="PF00593">
    <property type="entry name" value="TonB_dep_Rec_b-barrel"/>
    <property type="match status" value="1"/>
</dbReference>
<dbReference type="SUPFAM" id="SSF56935">
    <property type="entry name" value="Porins"/>
    <property type="match status" value="1"/>
</dbReference>
<dbReference type="GO" id="GO:0009279">
    <property type="term" value="C:cell outer membrane"/>
    <property type="evidence" value="ECO:0007669"/>
    <property type="project" value="UniProtKB-SubCell"/>
</dbReference>
<evidence type="ECO:0000259" key="4">
    <source>
        <dbReference type="Pfam" id="PF00593"/>
    </source>
</evidence>
<dbReference type="AlphaFoldDB" id="A0A4R6FX08"/>
<sequence length="421" mass="46477">MQAPLVEDKPFAELLQFNGAFRLSKYSTNPSTFSTWKAEGIWSPVRDITFRGSINRAQRAPTVIESYQASNTSYGRIDPTYNDFCAPTIIRYDTGPNGQRIPVYGDPKASQAVCAATGLAPEKYGSSDLLCDTDVGCTYRSGGFTVDPETAYTKTFGVVVSPRFIPGLTVSVDRFLIDLDQSIGYNNYQYFSDGCLSTGSDFFCKMFVRNANGQLFSDPGSNPTSGYIRQGTTNYYKAKSHGWDFQAQYALRMGKAGRLDFDFAGSLTTLAGAQDSPILAERNCVGYYGGAGCGQFISKWSHTLRTTYTTSDDFFSASLNWRYLGPLTRVSNSGDPTLGWSEGDDRTTFYRIEGYNYFDLALSFRVNKAFSLRVAANNILDKGPPVFPNSRDVTGLFRNNTIAPRYDSLGRQIAIGTTVNF</sequence>
<dbReference type="InterPro" id="IPR036942">
    <property type="entry name" value="Beta-barrel_TonB_sf"/>
</dbReference>
<dbReference type="PANTHER" id="PTHR47234:SF2">
    <property type="entry name" value="TONB-DEPENDENT RECEPTOR"/>
    <property type="match status" value="1"/>
</dbReference>
<comment type="caution">
    <text evidence="5">The sequence shown here is derived from an EMBL/GenBank/DDBJ whole genome shotgun (WGS) entry which is preliminary data.</text>
</comment>
<dbReference type="Proteomes" id="UP000295493">
    <property type="component" value="Unassembled WGS sequence"/>
</dbReference>
<comment type="subcellular location">
    <subcellularLocation>
        <location evidence="1">Cell outer membrane</location>
    </subcellularLocation>
</comment>
<evidence type="ECO:0000256" key="3">
    <source>
        <dbReference type="ARBA" id="ARBA00023237"/>
    </source>
</evidence>
<evidence type="ECO:0000313" key="6">
    <source>
        <dbReference type="Proteomes" id="UP000295493"/>
    </source>
</evidence>
<keyword evidence="2" id="KW-0472">Membrane</keyword>
<organism evidence="5 6">
    <name type="scientific">Stakelama pacifica</name>
    <dbReference type="NCBI Taxonomy" id="517720"/>
    <lineage>
        <taxon>Bacteria</taxon>
        <taxon>Pseudomonadati</taxon>
        <taxon>Pseudomonadota</taxon>
        <taxon>Alphaproteobacteria</taxon>
        <taxon>Sphingomonadales</taxon>
        <taxon>Sphingomonadaceae</taxon>
        <taxon>Stakelama</taxon>
    </lineage>
</organism>
<protein>
    <recommendedName>
        <fullName evidence="4">TonB-dependent receptor-like beta-barrel domain-containing protein</fullName>
    </recommendedName>
</protein>
<dbReference type="InterPro" id="IPR000531">
    <property type="entry name" value="Beta-barrel_TonB"/>
</dbReference>
<dbReference type="PANTHER" id="PTHR47234">
    <property type="match status" value="1"/>
</dbReference>
<gene>
    <name evidence="5" type="ORF">EV664_1011</name>
</gene>
<evidence type="ECO:0000256" key="1">
    <source>
        <dbReference type="ARBA" id="ARBA00004442"/>
    </source>
</evidence>
<keyword evidence="6" id="KW-1185">Reference proteome</keyword>
<dbReference type="EMBL" id="SNWD01000001">
    <property type="protein sequence ID" value="TDN86432.1"/>
    <property type="molecule type" value="Genomic_DNA"/>
</dbReference>
<feature type="domain" description="TonB-dependent receptor-like beta-barrel" evidence="4">
    <location>
        <begin position="13"/>
        <end position="379"/>
    </location>
</feature>
<dbReference type="Gene3D" id="2.40.170.20">
    <property type="entry name" value="TonB-dependent receptor, beta-barrel domain"/>
    <property type="match status" value="1"/>
</dbReference>